<gene>
    <name evidence="2" type="ordered locus">Rpdx1_1495</name>
</gene>
<dbReference type="EMBL" id="CP002418">
    <property type="protein sequence ID" value="ADU43116.1"/>
    <property type="molecule type" value="Genomic_DNA"/>
</dbReference>
<accession>E6VIA7</accession>
<sequence>MAAPGAKLVILRERFRAESIQDCARKPRRSENRKQGASANGEIDSRAHRRGARHSPAPDWAPLPPVPRNRRGDLGRETGPERRAPAKGRSPERGRVRGSGQGRNSPPLESSAMTGVTLAAGARNCLCGKSNTVGAKSRRNCGEDPAQRVGRSIASTPCGGPRRGSPPAAGGTISGSRRGGICPRRSPVVCSRWTRRPSQHTRPLFALSCGTRWQGKVNTRQNVCRSELLSESCRQMPCDVRKNTDTARLAEQVVRPHPKEWMVR</sequence>
<evidence type="ECO:0000256" key="1">
    <source>
        <dbReference type="SAM" id="MobiDB-lite"/>
    </source>
</evidence>
<evidence type="ECO:0000313" key="2">
    <source>
        <dbReference type="EMBL" id="ADU43116.1"/>
    </source>
</evidence>
<name>E6VIA7_RHOPX</name>
<protein>
    <submittedName>
        <fullName evidence="2">Uncharacterized protein</fullName>
    </submittedName>
</protein>
<reference evidence="2" key="1">
    <citation type="submission" date="2010-12" db="EMBL/GenBank/DDBJ databases">
        <title>Complete sequence of Rhodopseudomonas palustris DX-1.</title>
        <authorList>
            <consortium name="US DOE Joint Genome Institute"/>
            <person name="Lucas S."/>
            <person name="Copeland A."/>
            <person name="Lapidus A."/>
            <person name="Cheng J.-F."/>
            <person name="Goodwin L."/>
            <person name="Pitluck S."/>
            <person name="Misra M."/>
            <person name="Chertkov O."/>
            <person name="Detter J.C."/>
            <person name="Han C."/>
            <person name="Tapia R."/>
            <person name="Land M."/>
            <person name="Hauser L."/>
            <person name="Kyrpides N."/>
            <person name="Ivanova N."/>
            <person name="Ovchinnikova G."/>
            <person name="Logan B."/>
            <person name="Oda Y."/>
            <person name="Harwood C."/>
            <person name="Woyke T."/>
        </authorList>
    </citation>
    <scope>NUCLEOTIDE SEQUENCE [LARGE SCALE GENOMIC DNA]</scope>
    <source>
        <strain evidence="2">DX-1</strain>
    </source>
</reference>
<proteinExistence type="predicted"/>
<organism evidence="2 3">
    <name type="scientific">Rhodopseudomonas palustris (strain DX-1)</name>
    <dbReference type="NCBI Taxonomy" id="652103"/>
    <lineage>
        <taxon>Bacteria</taxon>
        <taxon>Pseudomonadati</taxon>
        <taxon>Pseudomonadota</taxon>
        <taxon>Alphaproteobacteria</taxon>
        <taxon>Hyphomicrobiales</taxon>
        <taxon>Nitrobacteraceae</taxon>
        <taxon>Rhodopseudomonas</taxon>
    </lineage>
</organism>
<evidence type="ECO:0000313" key="3">
    <source>
        <dbReference type="Proteomes" id="UP000001402"/>
    </source>
</evidence>
<dbReference type="HOGENOM" id="CLU_1053268_0_0_5"/>
<feature type="compositionally biased region" description="Polar residues" evidence="1">
    <location>
        <begin position="102"/>
        <end position="111"/>
    </location>
</feature>
<dbReference type="STRING" id="652103.Rpdx1_1495"/>
<feature type="compositionally biased region" description="Low complexity" evidence="1">
    <location>
        <begin position="155"/>
        <end position="178"/>
    </location>
</feature>
<dbReference type="Proteomes" id="UP000001402">
    <property type="component" value="Chromosome"/>
</dbReference>
<feature type="region of interest" description="Disordered" evidence="1">
    <location>
        <begin position="138"/>
        <end position="178"/>
    </location>
</feature>
<feature type="region of interest" description="Disordered" evidence="1">
    <location>
        <begin position="14"/>
        <end position="111"/>
    </location>
</feature>
<feature type="compositionally biased region" description="Basic and acidic residues" evidence="1">
    <location>
        <begin position="14"/>
        <end position="34"/>
    </location>
</feature>
<dbReference type="KEGG" id="rpx:Rpdx1_1495"/>
<dbReference type="AlphaFoldDB" id="E6VIA7"/>
<feature type="compositionally biased region" description="Basic and acidic residues" evidence="1">
    <location>
        <begin position="70"/>
        <end position="95"/>
    </location>
</feature>